<feature type="non-terminal residue" evidence="3">
    <location>
        <position position="66"/>
    </location>
</feature>
<comment type="caution">
    <text evidence="3">The sequence shown here is derived from an EMBL/GenBank/DDBJ whole genome shotgun (WGS) entry which is preliminary data.</text>
</comment>
<reference evidence="3" key="1">
    <citation type="submission" date="2021-02" db="EMBL/GenBank/DDBJ databases">
        <authorList>
            <person name="Nowell W R."/>
        </authorList>
    </citation>
    <scope>NUCLEOTIDE SEQUENCE</scope>
</reference>
<accession>A0A8S2XK02</accession>
<dbReference type="EMBL" id="CAJOBJ010081146">
    <property type="protein sequence ID" value="CAF4501559.1"/>
    <property type="molecule type" value="Genomic_DNA"/>
</dbReference>
<dbReference type="PANTHER" id="PTHR22878">
    <property type="entry name" value="DYNEIN HEAVY CHAIN 6, AXONEMAL-LIKE-RELATED"/>
    <property type="match status" value="1"/>
</dbReference>
<dbReference type="GO" id="GO:0007018">
    <property type="term" value="P:microtubule-based movement"/>
    <property type="evidence" value="ECO:0007669"/>
    <property type="project" value="InterPro"/>
</dbReference>
<dbReference type="EMBL" id="CAJOBI010035352">
    <property type="protein sequence ID" value="CAF4296084.1"/>
    <property type="molecule type" value="Genomic_DNA"/>
</dbReference>
<dbReference type="AlphaFoldDB" id="A0A8S2XK02"/>
<feature type="non-terminal residue" evidence="3">
    <location>
        <position position="1"/>
    </location>
</feature>
<evidence type="ECO:0000313" key="3">
    <source>
        <dbReference type="EMBL" id="CAF4501559.1"/>
    </source>
</evidence>
<dbReference type="GO" id="GO:0030286">
    <property type="term" value="C:dynein complex"/>
    <property type="evidence" value="ECO:0007669"/>
    <property type="project" value="InterPro"/>
</dbReference>
<sequence>FSKPGLELDSQFRLFLSTKPDAHFPLELLQLGLKMTIEWPVGLKSSLLQTFGPTGIVNEKVYENET</sequence>
<evidence type="ECO:0000313" key="4">
    <source>
        <dbReference type="Proteomes" id="UP000681720"/>
    </source>
</evidence>
<proteinExistence type="predicted"/>
<evidence type="ECO:0000313" key="2">
    <source>
        <dbReference type="EMBL" id="CAF4369718.1"/>
    </source>
</evidence>
<dbReference type="PANTHER" id="PTHR22878:SF69">
    <property type="entry name" value="DYNEIN HEAVY CHAIN"/>
    <property type="match status" value="1"/>
</dbReference>
<dbReference type="Proteomes" id="UP000676336">
    <property type="component" value="Unassembled WGS sequence"/>
</dbReference>
<evidence type="ECO:0000313" key="1">
    <source>
        <dbReference type="EMBL" id="CAF4296084.1"/>
    </source>
</evidence>
<dbReference type="Gene3D" id="3.40.50.300">
    <property type="entry name" value="P-loop containing nucleotide triphosphate hydrolases"/>
    <property type="match status" value="1"/>
</dbReference>
<organism evidence="3 4">
    <name type="scientific">Rotaria magnacalcarata</name>
    <dbReference type="NCBI Taxonomy" id="392030"/>
    <lineage>
        <taxon>Eukaryota</taxon>
        <taxon>Metazoa</taxon>
        <taxon>Spiralia</taxon>
        <taxon>Gnathifera</taxon>
        <taxon>Rotifera</taxon>
        <taxon>Eurotatoria</taxon>
        <taxon>Bdelloidea</taxon>
        <taxon>Philodinida</taxon>
        <taxon>Philodinidae</taxon>
        <taxon>Rotaria</taxon>
    </lineage>
</organism>
<dbReference type="Proteomes" id="UP000681967">
    <property type="component" value="Unassembled WGS sequence"/>
</dbReference>
<dbReference type="EMBL" id="CAJOBH010048996">
    <property type="protein sequence ID" value="CAF4369718.1"/>
    <property type="molecule type" value="Genomic_DNA"/>
</dbReference>
<dbReference type="InterPro" id="IPR026983">
    <property type="entry name" value="DHC"/>
</dbReference>
<dbReference type="GO" id="GO:0051959">
    <property type="term" value="F:dynein light intermediate chain binding"/>
    <property type="evidence" value="ECO:0007669"/>
    <property type="project" value="InterPro"/>
</dbReference>
<protein>
    <submittedName>
        <fullName evidence="3">Uncharacterized protein</fullName>
    </submittedName>
</protein>
<dbReference type="GO" id="GO:0045505">
    <property type="term" value="F:dynein intermediate chain binding"/>
    <property type="evidence" value="ECO:0007669"/>
    <property type="project" value="InterPro"/>
</dbReference>
<dbReference type="InterPro" id="IPR027417">
    <property type="entry name" value="P-loop_NTPase"/>
</dbReference>
<gene>
    <name evidence="2" type="ORF">BYL167_LOCUS30267</name>
    <name evidence="3" type="ORF">GIL414_LOCUS34741</name>
    <name evidence="1" type="ORF">SMN809_LOCUS25890</name>
</gene>
<dbReference type="Proteomes" id="UP000681720">
    <property type="component" value="Unassembled WGS sequence"/>
</dbReference>
<name>A0A8S2XK02_9BILA</name>